<name>K0B0K6_GOTA9</name>
<dbReference type="Proteomes" id="UP000006094">
    <property type="component" value="Chromosome"/>
</dbReference>
<dbReference type="EMBL" id="CP003326">
    <property type="protein sequence ID" value="AFS78435.1"/>
    <property type="molecule type" value="Genomic_DNA"/>
</dbReference>
<protein>
    <submittedName>
        <fullName evidence="1">Uncharacterized protein</fullName>
    </submittedName>
</protein>
<organism evidence="1 2">
    <name type="scientific">Gottschalkia acidurici (strain ATCC 7906 / DSM 604 / BCRC 14475 / CIP 104303 / KCTC 5404 / NCIMB 10678 / 9a)</name>
    <name type="common">Clostridium acidurici</name>
    <dbReference type="NCBI Taxonomy" id="1128398"/>
    <lineage>
        <taxon>Bacteria</taxon>
        <taxon>Bacillati</taxon>
        <taxon>Bacillota</taxon>
        <taxon>Tissierellia</taxon>
        <taxon>Tissierellales</taxon>
        <taxon>Gottschalkiaceae</taxon>
        <taxon>Gottschalkia</taxon>
    </lineage>
</organism>
<dbReference type="KEGG" id="cad:Curi_c14250"/>
<evidence type="ECO:0000313" key="2">
    <source>
        <dbReference type="Proteomes" id="UP000006094"/>
    </source>
</evidence>
<keyword evidence="2" id="KW-1185">Reference proteome</keyword>
<proteinExistence type="predicted"/>
<sequence>MCNGMEWDICNNLSSSYPLSSKNGSYEWEQKGKVNPVVEVICLHCGFVAGISTLVMR</sequence>
<accession>K0B0K6</accession>
<reference evidence="1 2" key="1">
    <citation type="journal article" date="2012" name="PLoS ONE">
        <title>The purine-utilizing bacterium Clostridium acidurici 9a: a genome-guided metabolic reconsideration.</title>
        <authorList>
            <person name="Hartwich K."/>
            <person name="Poehlein A."/>
            <person name="Daniel R."/>
        </authorList>
    </citation>
    <scope>NUCLEOTIDE SEQUENCE [LARGE SCALE GENOMIC DNA]</scope>
    <source>
        <strain evidence="2">ATCC 7906 / DSM 604 / BCRC 14475 / CIP 104303 / KCTC 5404 / NCIMB 10678 / 9a</strain>
    </source>
</reference>
<evidence type="ECO:0000313" key="1">
    <source>
        <dbReference type="EMBL" id="AFS78435.1"/>
    </source>
</evidence>
<dbReference type="HOGENOM" id="CLU_2988371_0_0_9"/>
<dbReference type="RefSeq" id="WP_014967572.1">
    <property type="nucleotide sequence ID" value="NC_018664.1"/>
</dbReference>
<dbReference type="AlphaFoldDB" id="K0B0K6"/>
<gene>
    <name evidence="1" type="ordered locus">Curi_c14250</name>
</gene>